<comment type="subcellular location">
    <subcellularLocation>
        <location evidence="2">Cell membrane</location>
    </subcellularLocation>
    <subcellularLocation>
        <location evidence="3">Secreted</location>
    </subcellularLocation>
</comment>
<evidence type="ECO:0000256" key="11">
    <source>
        <dbReference type="NCBIfam" id="TIGR04265"/>
    </source>
</evidence>
<evidence type="ECO:0000256" key="12">
    <source>
        <dbReference type="SAM" id="Phobius"/>
    </source>
</evidence>
<evidence type="ECO:0000256" key="3">
    <source>
        <dbReference type="ARBA" id="ARBA00004613"/>
    </source>
</evidence>
<evidence type="ECO:0000256" key="1">
    <source>
        <dbReference type="ARBA" id="ARBA00003145"/>
    </source>
</evidence>
<dbReference type="NCBIfam" id="TIGR04265">
    <property type="entry name" value="bac_cardiolipin"/>
    <property type="match status" value="1"/>
</dbReference>
<name>A0ABS6SM06_9SPHN</name>
<dbReference type="CDD" id="cd09158">
    <property type="entry name" value="PLDc_EcCLS_like_2"/>
    <property type="match status" value="1"/>
</dbReference>
<dbReference type="Proteomes" id="UP000699975">
    <property type="component" value="Unassembled WGS sequence"/>
</dbReference>
<dbReference type="InterPro" id="IPR001736">
    <property type="entry name" value="PLipase_D/transphosphatidylase"/>
</dbReference>
<keyword evidence="6" id="KW-0808">Transferase</keyword>
<accession>A0ABS6SM06</accession>
<evidence type="ECO:0000256" key="2">
    <source>
        <dbReference type="ARBA" id="ARBA00004236"/>
    </source>
</evidence>
<feature type="transmembrane region" description="Helical" evidence="12">
    <location>
        <begin position="12"/>
        <end position="35"/>
    </location>
</feature>
<dbReference type="InterPro" id="IPR025202">
    <property type="entry name" value="PLD-like_dom"/>
</dbReference>
<gene>
    <name evidence="14" type="primary">cls</name>
    <name evidence="14" type="ORF">KCG45_04675</name>
</gene>
<keyword evidence="4" id="KW-1003">Cell membrane</keyword>
<keyword evidence="8" id="KW-0677">Repeat</keyword>
<dbReference type="RefSeq" id="WP_218315917.1">
    <property type="nucleotide sequence ID" value="NZ_JAGSPB010000001.1"/>
</dbReference>
<protein>
    <recommendedName>
        <fullName evidence="11">Cardiolipin synthase</fullName>
        <ecNumber evidence="11">2.7.8.-</ecNumber>
    </recommendedName>
</protein>
<feature type="transmembrane region" description="Helical" evidence="12">
    <location>
        <begin position="47"/>
        <end position="65"/>
    </location>
</feature>
<sequence>MGDLTVPLDVWLSWVWTNKVSIAGWTIAIIAFVLVPFRRTPAEARSWLLIFFALPWFAAVAYWLIGRPYFAKGRLERIGRLPDLAMRIPAQIGNTEAVPALSSDNRAVARLAQGVGLFPTVAGNCVEMLSDYHEAYDRIIADIDSAKSHVHIEFYIFANDAVGDRILAAIERANERGVQCRVLIDALGSYRWIRAIKRRLKRCGAEVHDILPLRRRLRSSRLDLRNHRKIVIVDGRIGYTGSQNVWDPTLHSGRANRDILLRICGPAVLQLQAVFASDWYLETLEELVDGDYFPRLTQDFEHPAQIVPTGPENPETGMDLIFTQAMYNAAEQIVITTPYFIPNGALISAIKAAVLGGVKVRLITPARSDHRLVGLAQKSYYSELLAAGVEIYLFAPDFLHAKHLRVDQEVAVVGTSNMDVRSFELNAEIDFISYDADFARDVQQLEESHLAFCKRLTFGEWNRRSLWTKVLENSARLMSDLI</sequence>
<dbReference type="Pfam" id="PF13091">
    <property type="entry name" value="PLDc_2"/>
    <property type="match status" value="2"/>
</dbReference>
<dbReference type="PANTHER" id="PTHR21248:SF22">
    <property type="entry name" value="PHOSPHOLIPASE D"/>
    <property type="match status" value="1"/>
</dbReference>
<evidence type="ECO:0000256" key="9">
    <source>
        <dbReference type="ARBA" id="ARBA00022989"/>
    </source>
</evidence>
<evidence type="ECO:0000256" key="8">
    <source>
        <dbReference type="ARBA" id="ARBA00022737"/>
    </source>
</evidence>
<keyword evidence="15" id="KW-1185">Reference proteome</keyword>
<keyword evidence="10 12" id="KW-0472">Membrane</keyword>
<evidence type="ECO:0000256" key="6">
    <source>
        <dbReference type="ARBA" id="ARBA00022679"/>
    </source>
</evidence>
<evidence type="ECO:0000256" key="10">
    <source>
        <dbReference type="ARBA" id="ARBA00023136"/>
    </source>
</evidence>
<evidence type="ECO:0000313" key="14">
    <source>
        <dbReference type="EMBL" id="MBV7265463.1"/>
    </source>
</evidence>
<feature type="domain" description="PLD phosphodiesterase" evidence="13">
    <location>
        <begin position="395"/>
        <end position="422"/>
    </location>
</feature>
<dbReference type="EMBL" id="JAGSPB010000001">
    <property type="protein sequence ID" value="MBV7265463.1"/>
    <property type="molecule type" value="Genomic_DNA"/>
</dbReference>
<comment type="function">
    <text evidence="1">Could be a virulence factor.</text>
</comment>
<evidence type="ECO:0000259" key="13">
    <source>
        <dbReference type="PROSITE" id="PS50035"/>
    </source>
</evidence>
<evidence type="ECO:0000256" key="7">
    <source>
        <dbReference type="ARBA" id="ARBA00022692"/>
    </source>
</evidence>
<proteinExistence type="predicted"/>
<keyword evidence="5" id="KW-0964">Secreted</keyword>
<keyword evidence="7 12" id="KW-0812">Transmembrane</keyword>
<feature type="domain" description="PLD phosphodiesterase" evidence="13">
    <location>
        <begin position="222"/>
        <end position="249"/>
    </location>
</feature>
<dbReference type="InterPro" id="IPR022924">
    <property type="entry name" value="Cardiolipin_synthase"/>
</dbReference>
<dbReference type="PROSITE" id="PS50035">
    <property type="entry name" value="PLD"/>
    <property type="match status" value="2"/>
</dbReference>
<comment type="caution">
    <text evidence="14">The sequence shown here is derived from an EMBL/GenBank/DDBJ whole genome shotgun (WGS) entry which is preliminary data.</text>
</comment>
<keyword evidence="9 12" id="KW-1133">Transmembrane helix</keyword>
<organism evidence="14 15">
    <name type="scientific">Erythrobacter ani</name>
    <dbReference type="NCBI Taxonomy" id="2827235"/>
    <lineage>
        <taxon>Bacteria</taxon>
        <taxon>Pseudomonadati</taxon>
        <taxon>Pseudomonadota</taxon>
        <taxon>Alphaproteobacteria</taxon>
        <taxon>Sphingomonadales</taxon>
        <taxon>Erythrobacteraceae</taxon>
        <taxon>Erythrobacter/Porphyrobacter group</taxon>
        <taxon>Erythrobacter</taxon>
    </lineage>
</organism>
<evidence type="ECO:0000256" key="4">
    <source>
        <dbReference type="ARBA" id="ARBA00022475"/>
    </source>
</evidence>
<dbReference type="EC" id="2.7.8.-" evidence="11"/>
<evidence type="ECO:0000313" key="15">
    <source>
        <dbReference type="Proteomes" id="UP000699975"/>
    </source>
</evidence>
<dbReference type="SMART" id="SM00155">
    <property type="entry name" value="PLDc"/>
    <property type="match status" value="2"/>
</dbReference>
<reference evidence="14 15" key="1">
    <citation type="submission" date="2021-04" db="EMBL/GenBank/DDBJ databases">
        <authorList>
            <person name="Pira H."/>
            <person name="Risdian C."/>
            <person name="Wink J."/>
        </authorList>
    </citation>
    <scope>NUCLEOTIDE SEQUENCE [LARGE SCALE GENOMIC DNA]</scope>
    <source>
        <strain evidence="14 15">WH131</strain>
    </source>
</reference>
<dbReference type="PANTHER" id="PTHR21248">
    <property type="entry name" value="CARDIOLIPIN SYNTHASE"/>
    <property type="match status" value="1"/>
</dbReference>
<evidence type="ECO:0000256" key="5">
    <source>
        <dbReference type="ARBA" id="ARBA00022525"/>
    </source>
</evidence>